<feature type="transmembrane region" description="Helical" evidence="1">
    <location>
        <begin position="37"/>
        <end position="56"/>
    </location>
</feature>
<protein>
    <submittedName>
        <fullName evidence="2">Uncharacterized protein</fullName>
    </submittedName>
</protein>
<dbReference type="RefSeq" id="WP_117893403.1">
    <property type="nucleotide sequence ID" value="NZ_CABJCV010000002.1"/>
</dbReference>
<keyword evidence="1" id="KW-0472">Membrane</keyword>
<dbReference type="GeneID" id="83014349"/>
<comment type="caution">
    <text evidence="2">The sequence shown here is derived from an EMBL/GenBank/DDBJ whole genome shotgun (WGS) entry which is preliminary data.</text>
</comment>
<dbReference type="AlphaFoldDB" id="A0A412G5N7"/>
<evidence type="ECO:0000313" key="3">
    <source>
        <dbReference type="Proteomes" id="UP000284178"/>
    </source>
</evidence>
<feature type="transmembrane region" description="Helical" evidence="1">
    <location>
        <begin position="68"/>
        <end position="94"/>
    </location>
</feature>
<dbReference type="EMBL" id="QRUP01000002">
    <property type="protein sequence ID" value="RGR76310.1"/>
    <property type="molecule type" value="Genomic_DNA"/>
</dbReference>
<evidence type="ECO:0000313" key="2">
    <source>
        <dbReference type="EMBL" id="RGR76310.1"/>
    </source>
</evidence>
<gene>
    <name evidence="2" type="ORF">DWY25_02860</name>
</gene>
<sequence>MEKLKRNKLSAAALICGFIPLMSLLLSVFQIRTDDGIRLLLSGLNFVSALTGLILAGIGSRNTRTRSFALTVAALLCGSELVLMIGFLLLAWMLPFLS</sequence>
<organism evidence="2 3">
    <name type="scientific">Holdemania filiformis</name>
    <dbReference type="NCBI Taxonomy" id="61171"/>
    <lineage>
        <taxon>Bacteria</taxon>
        <taxon>Bacillati</taxon>
        <taxon>Bacillota</taxon>
        <taxon>Erysipelotrichia</taxon>
        <taxon>Erysipelotrichales</taxon>
        <taxon>Erysipelotrichaceae</taxon>
        <taxon>Holdemania</taxon>
    </lineage>
</organism>
<name>A0A412G5N7_9FIRM</name>
<reference evidence="2 3" key="1">
    <citation type="submission" date="2018-08" db="EMBL/GenBank/DDBJ databases">
        <title>A genome reference for cultivated species of the human gut microbiota.</title>
        <authorList>
            <person name="Zou Y."/>
            <person name="Xue W."/>
            <person name="Luo G."/>
        </authorList>
    </citation>
    <scope>NUCLEOTIDE SEQUENCE [LARGE SCALE GENOMIC DNA]</scope>
    <source>
        <strain evidence="2 3">AF24-29</strain>
    </source>
</reference>
<evidence type="ECO:0000256" key="1">
    <source>
        <dbReference type="SAM" id="Phobius"/>
    </source>
</evidence>
<keyword evidence="1" id="KW-1133">Transmembrane helix</keyword>
<feature type="transmembrane region" description="Helical" evidence="1">
    <location>
        <begin position="12"/>
        <end position="31"/>
    </location>
</feature>
<keyword evidence="1" id="KW-0812">Transmembrane</keyword>
<proteinExistence type="predicted"/>
<dbReference type="Proteomes" id="UP000284178">
    <property type="component" value="Unassembled WGS sequence"/>
</dbReference>
<keyword evidence="3" id="KW-1185">Reference proteome</keyword>
<accession>A0A412G5N7</accession>